<feature type="compositionally biased region" description="Basic and acidic residues" evidence="1">
    <location>
        <begin position="123"/>
        <end position="132"/>
    </location>
</feature>
<accession>A0A4Z2IAT9</accession>
<feature type="region of interest" description="Disordered" evidence="1">
    <location>
        <begin position="119"/>
        <end position="156"/>
    </location>
</feature>
<feature type="region of interest" description="Disordered" evidence="1">
    <location>
        <begin position="171"/>
        <end position="195"/>
    </location>
</feature>
<gene>
    <name evidence="2" type="ORF">EYF80_014691</name>
</gene>
<evidence type="ECO:0000256" key="1">
    <source>
        <dbReference type="SAM" id="MobiDB-lite"/>
    </source>
</evidence>
<keyword evidence="3" id="KW-1185">Reference proteome</keyword>
<feature type="compositionally biased region" description="Basic residues" evidence="1">
    <location>
        <begin position="140"/>
        <end position="152"/>
    </location>
</feature>
<reference evidence="2 3" key="1">
    <citation type="submission" date="2019-03" db="EMBL/GenBank/DDBJ databases">
        <title>First draft genome of Liparis tanakae, snailfish: a comprehensive survey of snailfish specific genes.</title>
        <authorList>
            <person name="Kim W."/>
            <person name="Song I."/>
            <person name="Jeong J.-H."/>
            <person name="Kim D."/>
            <person name="Kim S."/>
            <person name="Ryu S."/>
            <person name="Song J.Y."/>
            <person name="Lee S.K."/>
        </authorList>
    </citation>
    <scope>NUCLEOTIDE SEQUENCE [LARGE SCALE GENOMIC DNA]</scope>
    <source>
        <tissue evidence="2">Muscle</tissue>
    </source>
</reference>
<protein>
    <submittedName>
        <fullName evidence="2">Uncharacterized protein</fullName>
    </submittedName>
</protein>
<evidence type="ECO:0000313" key="2">
    <source>
        <dbReference type="EMBL" id="TNN75118.1"/>
    </source>
</evidence>
<dbReference type="AlphaFoldDB" id="A0A4Z2IAT9"/>
<name>A0A4Z2IAT9_9TELE</name>
<feature type="compositionally biased region" description="Basic and acidic residues" evidence="1">
    <location>
        <begin position="176"/>
        <end position="195"/>
    </location>
</feature>
<sequence length="299" mass="33352">MFQESVVWVLPAVSIAVSMLEMVDRQPYKVLCILNQGRLQLLTLQHLKLDQIGFVTLGVCTPDDDFVLRSHFSPSQSASVGSISRHHAILCLDFIGVGITVSQHAALMIVILGKENAAAGTPHRLDPGDPLERISSSLKTRGRRRGRRRSRRRDTSTFRCDEEDTVCTIAGELGGEEERRRRGGEEEERRRGDGELDAHVNTCSCRPLQLHHEMDIDEHTEDWEKGQQGNLREESASLVLLCGCLHTMKTTITHATVRKPRTDTDQTARRPWTATMLKTHTNTPGGEQKTVRCAASVTG</sequence>
<dbReference type="EMBL" id="SRLO01000107">
    <property type="protein sequence ID" value="TNN75118.1"/>
    <property type="molecule type" value="Genomic_DNA"/>
</dbReference>
<organism evidence="2 3">
    <name type="scientific">Liparis tanakae</name>
    <name type="common">Tanaka's snailfish</name>
    <dbReference type="NCBI Taxonomy" id="230148"/>
    <lineage>
        <taxon>Eukaryota</taxon>
        <taxon>Metazoa</taxon>
        <taxon>Chordata</taxon>
        <taxon>Craniata</taxon>
        <taxon>Vertebrata</taxon>
        <taxon>Euteleostomi</taxon>
        <taxon>Actinopterygii</taxon>
        <taxon>Neopterygii</taxon>
        <taxon>Teleostei</taxon>
        <taxon>Neoteleostei</taxon>
        <taxon>Acanthomorphata</taxon>
        <taxon>Eupercaria</taxon>
        <taxon>Perciformes</taxon>
        <taxon>Cottioidei</taxon>
        <taxon>Cottales</taxon>
        <taxon>Liparidae</taxon>
        <taxon>Liparis</taxon>
    </lineage>
</organism>
<dbReference type="Proteomes" id="UP000314294">
    <property type="component" value="Unassembled WGS sequence"/>
</dbReference>
<proteinExistence type="predicted"/>
<evidence type="ECO:0000313" key="3">
    <source>
        <dbReference type="Proteomes" id="UP000314294"/>
    </source>
</evidence>
<comment type="caution">
    <text evidence="2">The sequence shown here is derived from an EMBL/GenBank/DDBJ whole genome shotgun (WGS) entry which is preliminary data.</text>
</comment>